<gene>
    <name evidence="5" type="ORF">UCRPA7_3143</name>
</gene>
<dbReference type="PANTHER" id="PTHR31344:SF0">
    <property type="entry name" value="NUCLEAR PORE COMPLEX PROTEIN NUP205"/>
    <property type="match status" value="1"/>
</dbReference>
<dbReference type="KEGG" id="tmn:UCRPA7_3143"/>
<protein>
    <submittedName>
        <fullName evidence="5">Putative nuclear pore complex subunit protein</fullName>
    </submittedName>
</protein>
<dbReference type="RefSeq" id="XP_007913899.1">
    <property type="nucleotide sequence ID" value="XM_007915708.1"/>
</dbReference>
<dbReference type="Pfam" id="PF11894">
    <property type="entry name" value="Nup192"/>
    <property type="match status" value="1"/>
</dbReference>
<dbReference type="OrthoDB" id="2019644at2759"/>
<evidence type="ECO:0000256" key="1">
    <source>
        <dbReference type="ARBA" id="ARBA00004123"/>
    </source>
</evidence>
<proteinExistence type="inferred from homology"/>
<dbReference type="GeneID" id="19323464"/>
<evidence type="ECO:0000256" key="3">
    <source>
        <dbReference type="ARBA" id="ARBA00022448"/>
    </source>
</evidence>
<evidence type="ECO:0000313" key="5">
    <source>
        <dbReference type="EMBL" id="EOO01361.1"/>
    </source>
</evidence>
<evidence type="ECO:0000313" key="6">
    <source>
        <dbReference type="Proteomes" id="UP000014074"/>
    </source>
</evidence>
<sequence>MTFEYMSIELCSVSQKRLPNLKRRIFDALNGQLKGDDNESIPIPTVFDLFDFLGPEAQWDIEPPTFNYYRDLDLRTCLDEDEDSVATYDIDKVREILLLKRNEGRSSGQVISKEDAEAIDKEETLLLQYLAFSNRQRHMNSYRLKVLKSWTNLLLVMFESNEFQGSARVSFLLQALQAALPSLESYGSDSPDEALELAKLAKMLLFKMDFSLTASDESSHTVGNLISDKLFQVFQICLQAIGKWAGNSELRSIYYAICYRYLTGIVDKGSGFLPGRQKTIKSVQLYGERLLNVISDDAYGSDPQCQTAALIVLGAFVNLGRAEEDPYVVNTLNKLNVIGVLVDSLKSVLQEWLEIVQTNNLDHQLYWDAKLSLLLQLCQTRDGAKYVLHANLFRSLEVSGLFSADPELEIDPANTVALEKHYTILVRVARIIGAAILSRGSHNVVQGRRFLTDHRMLVMHVLKRSAGIGAGHMSRTLEDRVEELADAFMVLITATDFLEFEEQQAPVEKPRTPLLFH</sequence>
<dbReference type="InterPro" id="IPR021827">
    <property type="entry name" value="Nup186/Nup192/Nup205"/>
</dbReference>
<dbReference type="AlphaFoldDB" id="R8BPU5"/>
<reference evidence="6" key="1">
    <citation type="journal article" date="2013" name="Genome Announc.">
        <title>Draft genome sequence of the ascomycete Phaeoacremonium aleophilum strain UCR-PA7, a causal agent of the esca disease complex in grapevines.</title>
        <authorList>
            <person name="Blanco-Ulate B."/>
            <person name="Rolshausen P."/>
            <person name="Cantu D."/>
        </authorList>
    </citation>
    <scope>NUCLEOTIDE SEQUENCE [LARGE SCALE GENOMIC DNA]</scope>
    <source>
        <strain evidence="6">UCR-PA7</strain>
    </source>
</reference>
<dbReference type="GO" id="GO:0006999">
    <property type="term" value="P:nuclear pore organization"/>
    <property type="evidence" value="ECO:0007669"/>
    <property type="project" value="TreeGrafter"/>
</dbReference>
<dbReference type="Proteomes" id="UP000014074">
    <property type="component" value="Unassembled WGS sequence"/>
</dbReference>
<comment type="similarity">
    <text evidence="2">Belongs to the NUP186/NUP192/NUP205 family.</text>
</comment>
<dbReference type="GO" id="GO:0017056">
    <property type="term" value="F:structural constituent of nuclear pore"/>
    <property type="evidence" value="ECO:0007669"/>
    <property type="project" value="TreeGrafter"/>
</dbReference>
<keyword evidence="6" id="KW-1185">Reference proteome</keyword>
<organism evidence="5 6">
    <name type="scientific">Phaeoacremonium minimum (strain UCR-PA7)</name>
    <name type="common">Esca disease fungus</name>
    <name type="synonym">Togninia minima</name>
    <dbReference type="NCBI Taxonomy" id="1286976"/>
    <lineage>
        <taxon>Eukaryota</taxon>
        <taxon>Fungi</taxon>
        <taxon>Dikarya</taxon>
        <taxon>Ascomycota</taxon>
        <taxon>Pezizomycotina</taxon>
        <taxon>Sordariomycetes</taxon>
        <taxon>Sordariomycetidae</taxon>
        <taxon>Togniniales</taxon>
        <taxon>Togniniaceae</taxon>
        <taxon>Phaeoacremonium</taxon>
    </lineage>
</organism>
<evidence type="ECO:0000256" key="4">
    <source>
        <dbReference type="ARBA" id="ARBA00023242"/>
    </source>
</evidence>
<keyword evidence="3" id="KW-0813">Transport</keyword>
<dbReference type="GO" id="GO:0044611">
    <property type="term" value="C:nuclear pore inner ring"/>
    <property type="evidence" value="ECO:0007669"/>
    <property type="project" value="TreeGrafter"/>
</dbReference>
<dbReference type="HOGENOM" id="CLU_526963_0_0_1"/>
<dbReference type="PANTHER" id="PTHR31344">
    <property type="entry name" value="NUCLEAR PORE COMPLEX PROTEIN NUP205"/>
    <property type="match status" value="1"/>
</dbReference>
<name>R8BPU5_PHAM7</name>
<dbReference type="eggNOG" id="KOG1835">
    <property type="taxonomic scope" value="Eukaryota"/>
</dbReference>
<dbReference type="EMBL" id="KB933003">
    <property type="protein sequence ID" value="EOO01361.1"/>
    <property type="molecule type" value="Genomic_DNA"/>
</dbReference>
<comment type="subcellular location">
    <subcellularLocation>
        <location evidence="1">Nucleus</location>
    </subcellularLocation>
</comment>
<accession>R8BPU5</accession>
<keyword evidence="4" id="KW-0539">Nucleus</keyword>
<evidence type="ECO:0000256" key="2">
    <source>
        <dbReference type="ARBA" id="ARBA00005892"/>
    </source>
</evidence>